<dbReference type="SUPFAM" id="SSF144122">
    <property type="entry name" value="Tim10-like"/>
    <property type="match status" value="1"/>
</dbReference>
<keyword evidence="1" id="KW-0653">Protein transport</keyword>
<keyword evidence="1" id="KW-0813">Transport</keyword>
<organism evidence="3 4">
    <name type="scientific">Triparma verrucosa</name>
    <dbReference type="NCBI Taxonomy" id="1606542"/>
    <lineage>
        <taxon>Eukaryota</taxon>
        <taxon>Sar</taxon>
        <taxon>Stramenopiles</taxon>
        <taxon>Ochrophyta</taxon>
        <taxon>Bolidophyceae</taxon>
        <taxon>Parmales</taxon>
        <taxon>Triparmaceae</taxon>
        <taxon>Triparma</taxon>
    </lineage>
</organism>
<name>A0A9W7C2L0_9STRA</name>
<reference evidence="4" key="1">
    <citation type="journal article" date="2023" name="Commun. Biol.">
        <title>Genome analysis of Parmales, the sister group of diatoms, reveals the evolutionary specialization of diatoms from phago-mixotrophs to photoautotrophs.</title>
        <authorList>
            <person name="Ban H."/>
            <person name="Sato S."/>
            <person name="Yoshikawa S."/>
            <person name="Yamada K."/>
            <person name="Nakamura Y."/>
            <person name="Ichinomiya M."/>
            <person name="Sato N."/>
            <person name="Blanc-Mathieu R."/>
            <person name="Endo H."/>
            <person name="Kuwata A."/>
            <person name="Ogata H."/>
        </authorList>
    </citation>
    <scope>NUCLEOTIDE SEQUENCE [LARGE SCALE GENOMIC DNA]</scope>
    <source>
        <strain evidence="4">NIES 3699</strain>
    </source>
</reference>
<keyword evidence="1" id="KW-1015">Disulfide bond</keyword>
<protein>
    <recommendedName>
        <fullName evidence="1">Mitochondrial import inner membrane translocase subunit</fullName>
    </recommendedName>
</protein>
<keyword evidence="1" id="KW-0472">Membrane</keyword>
<comment type="caution">
    <text evidence="3">The sequence shown here is derived from an EMBL/GenBank/DDBJ whole genome shotgun (WGS) entry which is preliminary data.</text>
</comment>
<evidence type="ECO:0000256" key="1">
    <source>
        <dbReference type="RuleBase" id="RU367043"/>
    </source>
</evidence>
<dbReference type="Gene3D" id="1.10.287.810">
    <property type="entry name" value="Mitochondrial import inner membrane translocase subunit tim13 like domains"/>
    <property type="match status" value="1"/>
</dbReference>
<gene>
    <name evidence="3" type="ORF">TrVE_jg14165</name>
</gene>
<keyword evidence="4" id="KW-1185">Reference proteome</keyword>
<dbReference type="InterPro" id="IPR004217">
    <property type="entry name" value="Tim10-like"/>
</dbReference>
<evidence type="ECO:0000259" key="2">
    <source>
        <dbReference type="Pfam" id="PF02953"/>
    </source>
</evidence>
<dbReference type="GO" id="GO:0015031">
    <property type="term" value="P:protein transport"/>
    <property type="evidence" value="ECO:0007669"/>
    <property type="project" value="UniProtKB-KW"/>
</dbReference>
<sequence length="104" mass="12299">MWLPAWKHNFWPRRFTSTRMDPQQLANLSPQQQQALMQRMQQEVQQQQMTDTIQQVTEKCVKKCAGTSGTTLDKREQGCMSLCMDRYIDTMTEVQKALMARQER</sequence>
<dbReference type="EMBL" id="BRXX01000190">
    <property type="protein sequence ID" value="GMH96850.1"/>
    <property type="molecule type" value="Genomic_DNA"/>
</dbReference>
<keyword evidence="1" id="KW-0999">Mitochondrion inner membrane</keyword>
<comment type="similarity">
    <text evidence="1">Belongs to the small Tim family.</text>
</comment>
<dbReference type="AlphaFoldDB" id="A0A9W7C2L0"/>
<dbReference type="GO" id="GO:0005743">
    <property type="term" value="C:mitochondrial inner membrane"/>
    <property type="evidence" value="ECO:0007669"/>
    <property type="project" value="UniProtKB-SubCell"/>
</dbReference>
<comment type="function">
    <text evidence="1">Mitochondrial intermembrane chaperone that participates in the import and insertion of some multi-pass transmembrane proteins into the mitochondrial inner membrane. Also required for the transfer of beta-barrel precursors from the TOM complex to the sorting and assembly machinery (SAM complex) of the outer membrane. Acts as a chaperone-like protein that protects the hydrophobic precursors from aggregation and guide them through the mitochondrial intermembrane space.</text>
</comment>
<proteinExistence type="inferred from homology"/>
<dbReference type="Pfam" id="PF02953">
    <property type="entry name" value="zf-Tim10_DDP"/>
    <property type="match status" value="1"/>
</dbReference>
<comment type="subcellular location">
    <subcellularLocation>
        <location evidence="1">Mitochondrion inner membrane</location>
        <topology evidence="1">Peripheral membrane protein</topology>
        <orientation evidence="1">Intermembrane side</orientation>
    </subcellularLocation>
</comment>
<dbReference type="Proteomes" id="UP001165160">
    <property type="component" value="Unassembled WGS sequence"/>
</dbReference>
<keyword evidence="1" id="KW-0811">Translocation</keyword>
<keyword evidence="1" id="KW-0143">Chaperone</keyword>
<accession>A0A9W7C2L0</accession>
<keyword evidence="1" id="KW-0496">Mitochondrion</keyword>
<comment type="subunit">
    <text evidence="1">Heterohexamer.</text>
</comment>
<evidence type="ECO:0000313" key="3">
    <source>
        <dbReference type="EMBL" id="GMH96850.1"/>
    </source>
</evidence>
<dbReference type="InterPro" id="IPR035427">
    <property type="entry name" value="Tim10-like_dom_sf"/>
</dbReference>
<evidence type="ECO:0000313" key="4">
    <source>
        <dbReference type="Proteomes" id="UP001165160"/>
    </source>
</evidence>
<feature type="domain" description="Tim10-like" evidence="2">
    <location>
        <begin position="38"/>
        <end position="99"/>
    </location>
</feature>
<comment type="domain">
    <text evidence="1">The twin CX3C motif contains 4 conserved Cys residues that form 2 disulfide bonds in the mitochondrial intermembrane space.</text>
</comment>